<gene>
    <name evidence="2" type="ORF">AWB90_05335</name>
</gene>
<feature type="compositionally biased region" description="Basic residues" evidence="1">
    <location>
        <begin position="67"/>
        <end position="78"/>
    </location>
</feature>
<protein>
    <submittedName>
        <fullName evidence="2">Uncharacterized protein</fullName>
    </submittedName>
</protein>
<feature type="compositionally biased region" description="Basic and acidic residues" evidence="1">
    <location>
        <begin position="17"/>
        <end position="37"/>
    </location>
</feature>
<accession>A0A1X2AJ54</accession>
<evidence type="ECO:0000313" key="2">
    <source>
        <dbReference type="EMBL" id="ORW51372.1"/>
    </source>
</evidence>
<feature type="region of interest" description="Disordered" evidence="1">
    <location>
        <begin position="1"/>
        <end position="78"/>
    </location>
</feature>
<dbReference type="EMBL" id="LQPN01000024">
    <property type="protein sequence ID" value="ORW51372.1"/>
    <property type="molecule type" value="Genomic_DNA"/>
</dbReference>
<name>A0A1X2AJ54_9MYCO</name>
<sequence>MRGSIASNVSWSNTVDRSARTEPARKAAHDRFERLVDPEGVLPPQERAKRAENARRAHFQRMAYKSAKVRRARKNGAA</sequence>
<comment type="caution">
    <text evidence="2">The sequence shown here is derived from an EMBL/GenBank/DDBJ whole genome shotgun (WGS) entry which is preliminary data.</text>
</comment>
<evidence type="ECO:0000313" key="3">
    <source>
        <dbReference type="Proteomes" id="UP000193285"/>
    </source>
</evidence>
<evidence type="ECO:0000256" key="1">
    <source>
        <dbReference type="SAM" id="MobiDB-lite"/>
    </source>
</evidence>
<proteinExistence type="predicted"/>
<reference evidence="2 3" key="1">
    <citation type="journal article" date="2015" name="Emerg. Microbes Infect.">
        <title>Characterization of 17 strains belonging to the Mycobacterium simiae complex and description of Mycobacterium paraense sp. nov.</title>
        <authorList>
            <person name="Fusco da Costa A.R."/>
            <person name="Fedrizzi T."/>
            <person name="Lopes M.L."/>
            <person name="Pecorari M."/>
            <person name="Oliveira da Costa W.L."/>
            <person name="Giacobazzi E."/>
            <person name="da Costa Bahia J.R."/>
            <person name="De Sanctis V."/>
            <person name="Batista Lima K.V."/>
            <person name="Bertorelli R."/>
            <person name="Grottola A."/>
            <person name="Fabio A."/>
            <person name="Mariottini A."/>
            <person name="Ferretti P."/>
            <person name="Di Leva F."/>
            <person name="Fregni Serpini G."/>
            <person name="Tagliazucchi S."/>
            <person name="Rumpianesi F."/>
            <person name="Jousson O."/>
            <person name="Segata N."/>
            <person name="Tortoli E."/>
        </authorList>
    </citation>
    <scope>NUCLEOTIDE SEQUENCE [LARGE SCALE GENOMIC DNA]</scope>
    <source>
        <strain evidence="2 3">IEC33</strain>
    </source>
</reference>
<organism evidence="2 3">
    <name type="scientific">Mycobacterium paraense</name>
    <dbReference type="NCBI Taxonomy" id="767916"/>
    <lineage>
        <taxon>Bacteria</taxon>
        <taxon>Bacillati</taxon>
        <taxon>Actinomycetota</taxon>
        <taxon>Actinomycetes</taxon>
        <taxon>Mycobacteriales</taxon>
        <taxon>Mycobacteriaceae</taxon>
        <taxon>Mycobacterium</taxon>
        <taxon>Mycobacterium simiae complex</taxon>
    </lineage>
</organism>
<feature type="compositionally biased region" description="Basic and acidic residues" evidence="1">
    <location>
        <begin position="46"/>
        <end position="55"/>
    </location>
</feature>
<feature type="compositionally biased region" description="Polar residues" evidence="1">
    <location>
        <begin position="1"/>
        <end position="16"/>
    </location>
</feature>
<dbReference type="AlphaFoldDB" id="A0A1X2AJ54"/>
<dbReference type="OrthoDB" id="3432435at2"/>
<dbReference type="Proteomes" id="UP000193285">
    <property type="component" value="Unassembled WGS sequence"/>
</dbReference>